<dbReference type="Proteomes" id="UP000837857">
    <property type="component" value="Chromosome 28"/>
</dbReference>
<name>A0ABN8ITY0_9NEOP</name>
<gene>
    <name evidence="1" type="ORF">IPOD504_LOCUS11394</name>
</gene>
<accession>A0ABN8ITY0</accession>
<keyword evidence="2" id="KW-1185">Reference proteome</keyword>
<protein>
    <submittedName>
        <fullName evidence="1">Uncharacterized protein</fullName>
    </submittedName>
</protein>
<organism evidence="1 2">
    <name type="scientific">Iphiclides podalirius</name>
    <name type="common">scarce swallowtail</name>
    <dbReference type="NCBI Taxonomy" id="110791"/>
    <lineage>
        <taxon>Eukaryota</taxon>
        <taxon>Metazoa</taxon>
        <taxon>Ecdysozoa</taxon>
        <taxon>Arthropoda</taxon>
        <taxon>Hexapoda</taxon>
        <taxon>Insecta</taxon>
        <taxon>Pterygota</taxon>
        <taxon>Neoptera</taxon>
        <taxon>Endopterygota</taxon>
        <taxon>Lepidoptera</taxon>
        <taxon>Glossata</taxon>
        <taxon>Ditrysia</taxon>
        <taxon>Papilionoidea</taxon>
        <taxon>Papilionidae</taxon>
        <taxon>Papilioninae</taxon>
        <taxon>Iphiclides</taxon>
    </lineage>
</organism>
<reference evidence="1" key="1">
    <citation type="submission" date="2022-03" db="EMBL/GenBank/DDBJ databases">
        <authorList>
            <person name="Martin H S."/>
        </authorList>
    </citation>
    <scope>NUCLEOTIDE SEQUENCE</scope>
</reference>
<feature type="non-terminal residue" evidence="1">
    <location>
        <position position="1266"/>
    </location>
</feature>
<evidence type="ECO:0000313" key="1">
    <source>
        <dbReference type="EMBL" id="CAH2061716.1"/>
    </source>
</evidence>
<proteinExistence type="predicted"/>
<dbReference type="EMBL" id="OW152840">
    <property type="protein sequence ID" value="CAH2061716.1"/>
    <property type="molecule type" value="Genomic_DNA"/>
</dbReference>
<evidence type="ECO:0000313" key="2">
    <source>
        <dbReference type="Proteomes" id="UP000837857"/>
    </source>
</evidence>
<sequence length="1266" mass="146127">MMDDIDLGTLVSNVIAENRYSHCRLCLSLIQAQYVRFSDAVSLDPKNRMFQPLSDLLERLFGDILCDEVPGIDAVCEEAMSSIIPIILSGDNLGERHRQFNSLLGEAYQQRASLEIILQLPETSPIDKLFKIDFAAIHRNVEFIVDVLKDENMLYVSRALKCTWLLHPEYQHIINPDYLETHLYPYMITPAVNKIKHWIQNNLRDANRCQEFYRYYGSDYDMKIKFLRHCTTEFITFEFLKIIDKVTPKQLKILCECCPKVLKLYYDNFISNPTALDRYLQNERQYMDCCKYVLKVEPDIYFDVVERYHDHNTLKSLSPVVTDYVMSKHRGRFLNKPELYAVWLLHKETVAKHLNDEEAKDIVLRLARAEYLGNWFSYKNVEPFIKRLKPEERAAFKKRVFVEKAIGDTVKDWPYPTPARPKVEKSDSVFDDMSHRQLFFYEQARFKRCIKKRKMGNYCLEDVLACPIQCRKTVLNELFDRYRFHGFDRTLFELQKLLRAESSVKNREFMMLVLVSKCGENMEQVDKLLRLLAERYCNESGNLRATIVRSLVVRACVWRLPPSAWSLLLDFARGLGLDGNPPMTCREGMHAVVLRLLLAGEECPQPLRAAFLDDFCNFTEYKLSASEKRTVRERLPALLLTAALAEPDSAIDRLQLLLDTLSGLKVRVTDCPGALEALIEAVRRDPASAESLLIRIYNQGVARRELLKENFELFKTNESYLNVLRHDATILRTTKTFEESLKSHTFNYDGFLRKLSLYFGETGGLASLHIEVIKRVAEEQPHVSLARPLGLLSTDLAPIIDDCMKESKGSPKKQFGTALQSNYNLRKLADVDGIDWHSNSAKAIVNRVIICRAVDVDKYIQKALKCRRTLKLALLLAERGGDLPEVYEAVRIIRPGAALRSVISYFKRNQHGAVQIDVWRKVAPVLEGIDLSLQQHRQLSKTLQKGDFVPTSIKAEYYTDVYKALQRASKEKAIPIISMFENLLPVMDTQVIRKVIEQFLEEFTLEAILDSYHESYNSLRTRIVAKYLLLSKSEEQQKERLDGVWQPFYERLAAIFKEDGDSATPYLERFVEALKYNRAFFDSSLVSCAPVFERVVADLRKLLPVERFIDIYVAIHATMLYRNSIERVLRLHPQVFKDAGAKRTVGAKAVGRLFGKLVGHEVRELAAKFFKTIIEPYQRNLTTFMQENFGGDNGNEFTNAFVGGLIDVGSTEALRVAEFMLHKERHKIDRDPEKTALLKRLEESNDEELKFFLYADFHSGCLTEAG</sequence>